<name>A0A5N5X950_9EURO</name>
<feature type="chain" id="PRO_5025064788" evidence="2">
    <location>
        <begin position="18"/>
        <end position="109"/>
    </location>
</feature>
<organism evidence="3 4">
    <name type="scientific">Aspergillus leporis</name>
    <dbReference type="NCBI Taxonomy" id="41062"/>
    <lineage>
        <taxon>Eukaryota</taxon>
        <taxon>Fungi</taxon>
        <taxon>Dikarya</taxon>
        <taxon>Ascomycota</taxon>
        <taxon>Pezizomycotina</taxon>
        <taxon>Eurotiomycetes</taxon>
        <taxon>Eurotiomycetidae</taxon>
        <taxon>Eurotiales</taxon>
        <taxon>Aspergillaceae</taxon>
        <taxon>Aspergillus</taxon>
        <taxon>Aspergillus subgen. Circumdati</taxon>
    </lineage>
</organism>
<dbReference type="Proteomes" id="UP000326565">
    <property type="component" value="Unassembled WGS sequence"/>
</dbReference>
<keyword evidence="4" id="KW-1185">Reference proteome</keyword>
<evidence type="ECO:0000313" key="3">
    <source>
        <dbReference type="EMBL" id="KAB8076044.1"/>
    </source>
</evidence>
<evidence type="ECO:0000256" key="1">
    <source>
        <dbReference type="SAM" id="MobiDB-lite"/>
    </source>
</evidence>
<proteinExistence type="predicted"/>
<feature type="region of interest" description="Disordered" evidence="1">
    <location>
        <begin position="68"/>
        <end position="109"/>
    </location>
</feature>
<dbReference type="AlphaFoldDB" id="A0A5N5X950"/>
<protein>
    <submittedName>
        <fullName evidence="3">Uncharacterized protein</fullName>
    </submittedName>
</protein>
<keyword evidence="2" id="KW-0732">Signal</keyword>
<gene>
    <name evidence="3" type="ORF">BDV29DRAFT_155124</name>
</gene>
<feature type="signal peptide" evidence="2">
    <location>
        <begin position="1"/>
        <end position="17"/>
    </location>
</feature>
<accession>A0A5N5X950</accession>
<dbReference type="EMBL" id="ML732186">
    <property type="protein sequence ID" value="KAB8076044.1"/>
    <property type="molecule type" value="Genomic_DNA"/>
</dbReference>
<reference evidence="3 4" key="1">
    <citation type="submission" date="2019-04" db="EMBL/GenBank/DDBJ databases">
        <title>Friends and foes A comparative genomics study of 23 Aspergillus species from section Flavi.</title>
        <authorList>
            <consortium name="DOE Joint Genome Institute"/>
            <person name="Kjaerbolling I."/>
            <person name="Vesth T."/>
            <person name="Frisvad J.C."/>
            <person name="Nybo J.L."/>
            <person name="Theobald S."/>
            <person name="Kildgaard S."/>
            <person name="Isbrandt T."/>
            <person name="Kuo A."/>
            <person name="Sato A."/>
            <person name="Lyhne E.K."/>
            <person name="Kogle M.E."/>
            <person name="Wiebenga A."/>
            <person name="Kun R.S."/>
            <person name="Lubbers R.J."/>
            <person name="Makela M.R."/>
            <person name="Barry K."/>
            <person name="Chovatia M."/>
            <person name="Clum A."/>
            <person name="Daum C."/>
            <person name="Haridas S."/>
            <person name="He G."/>
            <person name="LaButti K."/>
            <person name="Lipzen A."/>
            <person name="Mondo S."/>
            <person name="Riley R."/>
            <person name="Salamov A."/>
            <person name="Simmons B.A."/>
            <person name="Magnuson J.K."/>
            <person name="Henrissat B."/>
            <person name="Mortensen U.H."/>
            <person name="Larsen T.O."/>
            <person name="Devries R.P."/>
            <person name="Grigoriev I.V."/>
            <person name="Machida M."/>
            <person name="Baker S.E."/>
            <person name="Andersen M.R."/>
        </authorList>
    </citation>
    <scope>NUCLEOTIDE SEQUENCE [LARGE SCALE GENOMIC DNA]</scope>
    <source>
        <strain evidence="3 4">CBS 151.66</strain>
    </source>
</reference>
<evidence type="ECO:0000313" key="4">
    <source>
        <dbReference type="Proteomes" id="UP000326565"/>
    </source>
</evidence>
<feature type="compositionally biased region" description="Polar residues" evidence="1">
    <location>
        <begin position="83"/>
        <end position="96"/>
    </location>
</feature>
<evidence type="ECO:0000256" key="2">
    <source>
        <dbReference type="SAM" id="SignalP"/>
    </source>
</evidence>
<sequence length="109" mass="11724">MKYSFLIDALILSLALAAPASKVVSHFYYRSAMHIVDIANTTLQEDTTGIMGTNHALSGAATGDTASVTFNLGPSSESHKCNQENAANTGQQSGTNKKLKTWYVQERSQ</sequence>